<name>A0A8J3QXB7_9ACTN</name>
<accession>A0A8J3QXB7</accession>
<sequence>MAGTTGRRRKHPAELDLVSLATHLERILSLIRRLSPPGMSLTTASTMRALEEGGASRLSDLAAREGVTQPAMTQLVTRLERDGYAERGGDPDDARVVRVRLTQRGAQVLRERREIRAQQLGGMLGRLSAEEVEAIAAAMPALDRLIAMGQSTPTPGDVQ</sequence>
<organism evidence="2 3">
    <name type="scientific">Rugosimonospora africana</name>
    <dbReference type="NCBI Taxonomy" id="556532"/>
    <lineage>
        <taxon>Bacteria</taxon>
        <taxon>Bacillati</taxon>
        <taxon>Actinomycetota</taxon>
        <taxon>Actinomycetes</taxon>
        <taxon>Micromonosporales</taxon>
        <taxon>Micromonosporaceae</taxon>
        <taxon>Rugosimonospora</taxon>
    </lineage>
</organism>
<evidence type="ECO:0000259" key="1">
    <source>
        <dbReference type="PROSITE" id="PS50995"/>
    </source>
</evidence>
<dbReference type="Gene3D" id="1.10.10.10">
    <property type="entry name" value="Winged helix-like DNA-binding domain superfamily/Winged helix DNA-binding domain"/>
    <property type="match status" value="1"/>
</dbReference>
<comment type="caution">
    <text evidence="2">The sequence shown here is derived from an EMBL/GenBank/DDBJ whole genome shotgun (WGS) entry which is preliminary data.</text>
</comment>
<proteinExistence type="predicted"/>
<protein>
    <recommendedName>
        <fullName evidence="1">HTH marR-type domain-containing protein</fullName>
    </recommendedName>
</protein>
<evidence type="ECO:0000313" key="2">
    <source>
        <dbReference type="EMBL" id="GIH18044.1"/>
    </source>
</evidence>
<dbReference type="PANTHER" id="PTHR39515:SF2">
    <property type="entry name" value="HTH-TYPE TRANSCRIPTIONAL REGULATOR RV0880"/>
    <property type="match status" value="1"/>
</dbReference>
<dbReference type="PANTHER" id="PTHR39515">
    <property type="entry name" value="CONSERVED PROTEIN"/>
    <property type="match status" value="1"/>
</dbReference>
<dbReference type="AlphaFoldDB" id="A0A8J3QXB7"/>
<feature type="domain" description="HTH marR-type" evidence="1">
    <location>
        <begin position="10"/>
        <end position="144"/>
    </location>
</feature>
<dbReference type="SUPFAM" id="SSF46785">
    <property type="entry name" value="Winged helix' DNA-binding domain"/>
    <property type="match status" value="1"/>
</dbReference>
<dbReference type="Pfam" id="PF01047">
    <property type="entry name" value="MarR"/>
    <property type="match status" value="1"/>
</dbReference>
<evidence type="ECO:0000313" key="3">
    <source>
        <dbReference type="Proteomes" id="UP000642748"/>
    </source>
</evidence>
<dbReference type="Proteomes" id="UP000642748">
    <property type="component" value="Unassembled WGS sequence"/>
</dbReference>
<gene>
    <name evidence="2" type="ORF">Raf01_62160</name>
</gene>
<dbReference type="SMART" id="SM00347">
    <property type="entry name" value="HTH_MARR"/>
    <property type="match status" value="1"/>
</dbReference>
<dbReference type="PROSITE" id="PS50995">
    <property type="entry name" value="HTH_MARR_2"/>
    <property type="match status" value="1"/>
</dbReference>
<dbReference type="InterPro" id="IPR036390">
    <property type="entry name" value="WH_DNA-bd_sf"/>
</dbReference>
<dbReference type="PRINTS" id="PR00598">
    <property type="entry name" value="HTHMARR"/>
</dbReference>
<dbReference type="GO" id="GO:0003700">
    <property type="term" value="F:DNA-binding transcription factor activity"/>
    <property type="evidence" value="ECO:0007669"/>
    <property type="project" value="InterPro"/>
</dbReference>
<reference evidence="2" key="1">
    <citation type="submission" date="2021-01" db="EMBL/GenBank/DDBJ databases">
        <title>Whole genome shotgun sequence of Rugosimonospora africana NBRC 104875.</title>
        <authorList>
            <person name="Komaki H."/>
            <person name="Tamura T."/>
        </authorList>
    </citation>
    <scope>NUCLEOTIDE SEQUENCE</scope>
    <source>
        <strain evidence="2">NBRC 104875</strain>
    </source>
</reference>
<dbReference type="EMBL" id="BONZ01000062">
    <property type="protein sequence ID" value="GIH18044.1"/>
    <property type="molecule type" value="Genomic_DNA"/>
</dbReference>
<dbReference type="InterPro" id="IPR052526">
    <property type="entry name" value="HTH-type_Bedaq_tolerance"/>
</dbReference>
<keyword evidence="3" id="KW-1185">Reference proteome</keyword>
<dbReference type="RefSeq" id="WP_239134069.1">
    <property type="nucleotide sequence ID" value="NZ_BONZ01000062.1"/>
</dbReference>
<dbReference type="InterPro" id="IPR000835">
    <property type="entry name" value="HTH_MarR-typ"/>
</dbReference>
<dbReference type="InterPro" id="IPR036388">
    <property type="entry name" value="WH-like_DNA-bd_sf"/>
</dbReference>